<proteinExistence type="predicted"/>
<sequence>MTQKNHNHKHSDSHNHNHQKASSGSGIHRDWRFWGVIAMLVAIVLYVMTMDESLEPAGDGEQVPAADAL</sequence>
<dbReference type="KEGG" id="bgok:Pr1d_08210"/>
<keyword evidence="2" id="KW-1133">Transmembrane helix</keyword>
<gene>
    <name evidence="3" type="ORF">Pr1d_08210</name>
</gene>
<protein>
    <submittedName>
        <fullName evidence="3">Uncharacterized protein</fullName>
    </submittedName>
</protein>
<name>A0A5B9Q3K7_9BACT</name>
<evidence type="ECO:0000256" key="1">
    <source>
        <dbReference type="SAM" id="MobiDB-lite"/>
    </source>
</evidence>
<keyword evidence="4" id="KW-1185">Reference proteome</keyword>
<dbReference type="Proteomes" id="UP000323917">
    <property type="component" value="Chromosome"/>
</dbReference>
<dbReference type="OrthoDB" id="292533at2"/>
<organism evidence="3 4">
    <name type="scientific">Bythopirellula goksoeyrii</name>
    <dbReference type="NCBI Taxonomy" id="1400387"/>
    <lineage>
        <taxon>Bacteria</taxon>
        <taxon>Pseudomonadati</taxon>
        <taxon>Planctomycetota</taxon>
        <taxon>Planctomycetia</taxon>
        <taxon>Pirellulales</taxon>
        <taxon>Lacipirellulaceae</taxon>
        <taxon>Bythopirellula</taxon>
    </lineage>
</organism>
<reference evidence="3 4" key="1">
    <citation type="submission" date="2019-08" db="EMBL/GenBank/DDBJ databases">
        <title>Deep-cultivation of Planctomycetes and their phenomic and genomic characterization uncovers novel biology.</title>
        <authorList>
            <person name="Wiegand S."/>
            <person name="Jogler M."/>
            <person name="Boedeker C."/>
            <person name="Pinto D."/>
            <person name="Vollmers J."/>
            <person name="Rivas-Marin E."/>
            <person name="Kohn T."/>
            <person name="Peeters S.H."/>
            <person name="Heuer A."/>
            <person name="Rast P."/>
            <person name="Oberbeckmann S."/>
            <person name="Bunk B."/>
            <person name="Jeske O."/>
            <person name="Meyerdierks A."/>
            <person name="Storesund J.E."/>
            <person name="Kallscheuer N."/>
            <person name="Luecker S."/>
            <person name="Lage O.M."/>
            <person name="Pohl T."/>
            <person name="Merkel B.J."/>
            <person name="Hornburger P."/>
            <person name="Mueller R.-W."/>
            <person name="Bruemmer F."/>
            <person name="Labrenz M."/>
            <person name="Spormann A.M."/>
            <person name="Op den Camp H."/>
            <person name="Overmann J."/>
            <person name="Amann R."/>
            <person name="Jetten M.S.M."/>
            <person name="Mascher T."/>
            <person name="Medema M.H."/>
            <person name="Devos D.P."/>
            <person name="Kaster A.-K."/>
            <person name="Ovreas L."/>
            <person name="Rohde M."/>
            <person name="Galperin M.Y."/>
            <person name="Jogler C."/>
        </authorList>
    </citation>
    <scope>NUCLEOTIDE SEQUENCE [LARGE SCALE GENOMIC DNA]</scope>
    <source>
        <strain evidence="3 4">Pr1d</strain>
    </source>
</reference>
<keyword evidence="2" id="KW-0472">Membrane</keyword>
<accession>A0A5B9Q3K7</accession>
<keyword evidence="2" id="KW-0812">Transmembrane</keyword>
<feature type="transmembrane region" description="Helical" evidence="2">
    <location>
        <begin position="31"/>
        <end position="49"/>
    </location>
</feature>
<dbReference type="RefSeq" id="WP_148072306.1">
    <property type="nucleotide sequence ID" value="NZ_CP042913.1"/>
</dbReference>
<feature type="region of interest" description="Disordered" evidence="1">
    <location>
        <begin position="1"/>
        <end position="26"/>
    </location>
</feature>
<dbReference type="AlphaFoldDB" id="A0A5B9Q3K7"/>
<evidence type="ECO:0000256" key="2">
    <source>
        <dbReference type="SAM" id="Phobius"/>
    </source>
</evidence>
<evidence type="ECO:0000313" key="3">
    <source>
        <dbReference type="EMBL" id="QEG33557.1"/>
    </source>
</evidence>
<evidence type="ECO:0000313" key="4">
    <source>
        <dbReference type="Proteomes" id="UP000323917"/>
    </source>
</evidence>
<dbReference type="EMBL" id="CP042913">
    <property type="protein sequence ID" value="QEG33557.1"/>
    <property type="molecule type" value="Genomic_DNA"/>
</dbReference>